<feature type="modified residue" description="4-aspartylphosphate" evidence="12">
    <location>
        <position position="792"/>
    </location>
</feature>
<proteinExistence type="predicted"/>
<dbReference type="Pfam" id="PF01590">
    <property type="entry name" value="GAF"/>
    <property type="match status" value="1"/>
</dbReference>
<dbReference type="InterPro" id="IPR016132">
    <property type="entry name" value="Phyto_chromo_attachment"/>
</dbReference>
<evidence type="ECO:0000259" key="14">
    <source>
        <dbReference type="PROSITE" id="PS50110"/>
    </source>
</evidence>
<dbReference type="PRINTS" id="PR01033">
    <property type="entry name" value="PHYTOCHROME"/>
</dbReference>
<reference evidence="15 16" key="1">
    <citation type="submission" date="2019-06" db="EMBL/GenBank/DDBJ databases">
        <title>Whole genome sequence for Rhodospirillaceae sp. R148.</title>
        <authorList>
            <person name="Wang G."/>
        </authorList>
    </citation>
    <scope>NUCLEOTIDE SEQUENCE [LARGE SCALE GENOMIC DNA]</scope>
    <source>
        <strain evidence="15 16">R148</strain>
    </source>
</reference>
<evidence type="ECO:0000259" key="13">
    <source>
        <dbReference type="PROSITE" id="PS50046"/>
    </source>
</evidence>
<dbReference type="EMBL" id="VHSH01000019">
    <property type="protein sequence ID" value="TQV70079.1"/>
    <property type="molecule type" value="Genomic_DNA"/>
</dbReference>
<dbReference type="InterPro" id="IPR013654">
    <property type="entry name" value="PAS_2"/>
</dbReference>
<gene>
    <name evidence="15" type="ORF">FKG95_28365</name>
</gene>
<dbReference type="Proteomes" id="UP000315252">
    <property type="component" value="Unassembled WGS sequence"/>
</dbReference>
<keyword evidence="8" id="KW-0418">Kinase</keyword>
<dbReference type="InterPro" id="IPR035965">
    <property type="entry name" value="PAS-like_dom_sf"/>
</dbReference>
<keyword evidence="16" id="KW-1185">Reference proteome</keyword>
<evidence type="ECO:0000256" key="12">
    <source>
        <dbReference type="PROSITE-ProRule" id="PRU00169"/>
    </source>
</evidence>
<dbReference type="PROSITE" id="PS50110">
    <property type="entry name" value="RESPONSE_REGULATORY"/>
    <property type="match status" value="1"/>
</dbReference>
<keyword evidence="10" id="KW-0157">Chromophore</keyword>
<dbReference type="GO" id="GO:0009584">
    <property type="term" value="P:detection of visible light"/>
    <property type="evidence" value="ECO:0007669"/>
    <property type="project" value="InterPro"/>
</dbReference>
<dbReference type="GO" id="GO:0005524">
    <property type="term" value="F:ATP binding"/>
    <property type="evidence" value="ECO:0007669"/>
    <property type="project" value="UniProtKB-KW"/>
</dbReference>
<dbReference type="OrthoDB" id="9760752at2"/>
<dbReference type="SUPFAM" id="SSF55785">
    <property type="entry name" value="PYP-like sensor domain (PAS domain)"/>
    <property type="match status" value="1"/>
</dbReference>
<keyword evidence="6" id="KW-0808">Transferase</keyword>
<dbReference type="Gene3D" id="3.30.450.40">
    <property type="match status" value="1"/>
</dbReference>
<dbReference type="SMART" id="SM00911">
    <property type="entry name" value="HWE_HK"/>
    <property type="match status" value="1"/>
</dbReference>
<dbReference type="PROSITE" id="PS50046">
    <property type="entry name" value="PHYTOCHROME_2"/>
    <property type="match status" value="1"/>
</dbReference>
<dbReference type="SUPFAM" id="SSF52172">
    <property type="entry name" value="CheY-like"/>
    <property type="match status" value="1"/>
</dbReference>
<evidence type="ECO:0000256" key="8">
    <source>
        <dbReference type="ARBA" id="ARBA00022777"/>
    </source>
</evidence>
<dbReference type="SMART" id="SM00065">
    <property type="entry name" value="GAF"/>
    <property type="match status" value="1"/>
</dbReference>
<name>A0A545SYS2_9PROT</name>
<evidence type="ECO:0000256" key="10">
    <source>
        <dbReference type="ARBA" id="ARBA00022991"/>
    </source>
</evidence>
<evidence type="ECO:0000256" key="5">
    <source>
        <dbReference type="ARBA" id="ARBA00022606"/>
    </source>
</evidence>
<dbReference type="EC" id="2.7.13.3" evidence="2"/>
<dbReference type="GO" id="GO:0000160">
    <property type="term" value="P:phosphorelay signal transduction system"/>
    <property type="evidence" value="ECO:0007669"/>
    <property type="project" value="InterPro"/>
</dbReference>
<comment type="caution">
    <text evidence="15">The sequence shown here is derived from an EMBL/GenBank/DDBJ whole genome shotgun (WGS) entry which is preliminary data.</text>
</comment>
<evidence type="ECO:0000256" key="4">
    <source>
        <dbReference type="ARBA" id="ARBA00022553"/>
    </source>
</evidence>
<evidence type="ECO:0000313" key="15">
    <source>
        <dbReference type="EMBL" id="TQV70079.1"/>
    </source>
</evidence>
<feature type="domain" description="Phytochrome chromophore attachment site" evidence="13">
    <location>
        <begin position="150"/>
        <end position="288"/>
    </location>
</feature>
<dbReference type="SMART" id="SM00448">
    <property type="entry name" value="REC"/>
    <property type="match status" value="1"/>
</dbReference>
<sequence>MINPDAGSDRQNVDLTDCDREAIHQLGRVQSFGCLIGVSADWLISHASVNLADFACKSAEEAVGEPLETLLNSQSIHNIRNRLQHLTGRSGAEYVRGVLFVGSDELYDAQIHVSEGTIVLEFEPAAQSADFETDLTLVRSAVARLAEISDIARFCGFAAKSVRALTGLDRVMVYRFLPDGSGEVFAEAKTSDQESFLGLRYPASDIPKQARALYLRNPIRIIADSSHAGAEIHPPRSPSGDVLDLSQSTLRSVSPIHLEYLSNMGVAASMSISIIVNGALWGLFACHHRQAIAMSQAKRNAADLFGQMFSFLLAGKLSDVEAQNDDQVQEITSSFTRSMQEGGAPVTQLVPLLQDFSSLLGADGFGVILDNIVHLEGSAPKEDEFSRLVKFLNAAAANTVFSTYQLGALMTDAQQFAQRVSGVIAVPISRSPRDYVMFFRREIVKSVNWAGNPNKPLSAGLNGSRLSPRKSFEAWRSIVEGESEHWSPSNLRAAEQLRRALLEVFLRLTDEAARERKAAQERQELLIAELNHRVRNILGLVKGLVSQTRSEKQSIAEYVGALDHRVQALARAHDQITQENWTASSFFDMVRTELESYLLDKAGRVDLTGRDYLIEPVAFSSVALVMHEMVTNAAKYGALSDQRGMVTISTSVNGLGDLIIEWAERGGPAVQTPSRRGFGSTIVERSIPHELNGEASISFDAAGVEARFLIPARFVEPTGRSQREGRGRVSGIANGHIDVPGSVLIVEDNLIIAMEAESLFEEIGSRTVEMAANIDQANTALAEQSFDFVLLDINLGHNTSFGLAAELVSKGVKCAFASGYGDTAAVPHNLRDIPLMSKPYDKDAILKLLSGDKE</sequence>
<dbReference type="PIRSF" id="PIRSF036397">
    <property type="entry name" value="Bactrphtchrm_rec"/>
    <property type="match status" value="1"/>
</dbReference>
<dbReference type="InterPro" id="IPR043150">
    <property type="entry name" value="Phytochrome_PHY_sf"/>
</dbReference>
<dbReference type="InterPro" id="IPR003018">
    <property type="entry name" value="GAF"/>
</dbReference>
<keyword evidence="4 12" id="KW-0597">Phosphoprotein</keyword>
<feature type="domain" description="Response regulatory" evidence="14">
    <location>
        <begin position="742"/>
        <end position="853"/>
    </location>
</feature>
<evidence type="ECO:0000256" key="6">
    <source>
        <dbReference type="ARBA" id="ARBA00022679"/>
    </source>
</evidence>
<evidence type="ECO:0000256" key="2">
    <source>
        <dbReference type="ARBA" id="ARBA00012438"/>
    </source>
</evidence>
<protein>
    <recommendedName>
        <fullName evidence="2">histidine kinase</fullName>
        <ecNumber evidence="2">2.7.13.3</ecNumber>
    </recommendedName>
</protein>
<evidence type="ECO:0000313" key="16">
    <source>
        <dbReference type="Proteomes" id="UP000315252"/>
    </source>
</evidence>
<dbReference type="GO" id="GO:0004673">
    <property type="term" value="F:protein histidine kinase activity"/>
    <property type="evidence" value="ECO:0007669"/>
    <property type="project" value="UniProtKB-EC"/>
</dbReference>
<evidence type="ECO:0000256" key="3">
    <source>
        <dbReference type="ARBA" id="ARBA00022543"/>
    </source>
</evidence>
<keyword evidence="5" id="KW-0716">Sensory transduction</keyword>
<dbReference type="InterPro" id="IPR011102">
    <property type="entry name" value="Sig_transdc_His_kinase_HWE"/>
</dbReference>
<organism evidence="15 16">
    <name type="scientific">Denitrobaculum tricleocarpae</name>
    <dbReference type="NCBI Taxonomy" id="2591009"/>
    <lineage>
        <taxon>Bacteria</taxon>
        <taxon>Pseudomonadati</taxon>
        <taxon>Pseudomonadota</taxon>
        <taxon>Alphaproteobacteria</taxon>
        <taxon>Rhodospirillales</taxon>
        <taxon>Rhodospirillaceae</taxon>
        <taxon>Denitrobaculum</taxon>
    </lineage>
</organism>
<dbReference type="PANTHER" id="PTHR41523:SF7">
    <property type="entry name" value="HISTIDINE KINASE"/>
    <property type="match status" value="1"/>
</dbReference>
<evidence type="ECO:0000256" key="1">
    <source>
        <dbReference type="ARBA" id="ARBA00000085"/>
    </source>
</evidence>
<keyword evidence="7" id="KW-0547">Nucleotide-binding</keyword>
<evidence type="ECO:0000256" key="11">
    <source>
        <dbReference type="ARBA" id="ARBA00023170"/>
    </source>
</evidence>
<dbReference type="Pfam" id="PF07536">
    <property type="entry name" value="HWE_HK"/>
    <property type="match status" value="1"/>
</dbReference>
<dbReference type="Gene3D" id="3.30.565.10">
    <property type="entry name" value="Histidine kinase-like ATPase, C-terminal domain"/>
    <property type="match status" value="1"/>
</dbReference>
<dbReference type="GO" id="GO:0006355">
    <property type="term" value="P:regulation of DNA-templated transcription"/>
    <property type="evidence" value="ECO:0007669"/>
    <property type="project" value="InterPro"/>
</dbReference>
<dbReference type="Gene3D" id="3.30.450.270">
    <property type="match status" value="1"/>
</dbReference>
<dbReference type="Pfam" id="PF00360">
    <property type="entry name" value="PHY"/>
    <property type="match status" value="1"/>
</dbReference>
<keyword evidence="3" id="KW-0600">Photoreceptor protein</keyword>
<dbReference type="InterPro" id="IPR036890">
    <property type="entry name" value="HATPase_C_sf"/>
</dbReference>
<dbReference type="AlphaFoldDB" id="A0A545SYS2"/>
<dbReference type="InterPro" id="IPR001789">
    <property type="entry name" value="Sig_transdc_resp-reg_receiver"/>
</dbReference>
<keyword evidence="9" id="KW-0067">ATP-binding</keyword>
<dbReference type="InterPro" id="IPR029016">
    <property type="entry name" value="GAF-like_dom_sf"/>
</dbReference>
<dbReference type="InterPro" id="IPR011006">
    <property type="entry name" value="CheY-like_superfamily"/>
</dbReference>
<dbReference type="InterPro" id="IPR009219">
    <property type="entry name" value="Bactrphtchr_CheY"/>
</dbReference>
<dbReference type="Gene3D" id="3.30.450.20">
    <property type="entry name" value="PAS domain"/>
    <property type="match status" value="1"/>
</dbReference>
<accession>A0A545SYS2</accession>
<evidence type="ECO:0000256" key="7">
    <source>
        <dbReference type="ARBA" id="ARBA00022741"/>
    </source>
</evidence>
<comment type="catalytic activity">
    <reaction evidence="1">
        <text>ATP + protein L-histidine = ADP + protein N-phospho-L-histidine.</text>
        <dbReference type="EC" id="2.7.13.3"/>
    </reaction>
</comment>
<dbReference type="Pfam" id="PF00072">
    <property type="entry name" value="Response_reg"/>
    <property type="match status" value="1"/>
</dbReference>
<dbReference type="Pfam" id="PF08446">
    <property type="entry name" value="PAS_2"/>
    <property type="match status" value="1"/>
</dbReference>
<dbReference type="Gene3D" id="3.40.50.2300">
    <property type="match status" value="1"/>
</dbReference>
<dbReference type="InterPro" id="IPR013515">
    <property type="entry name" value="Phytochrome_cen-reg"/>
</dbReference>
<dbReference type="GO" id="GO:0009881">
    <property type="term" value="F:photoreceptor activity"/>
    <property type="evidence" value="ECO:0007669"/>
    <property type="project" value="UniProtKB-KW"/>
</dbReference>
<dbReference type="RefSeq" id="WP_142899844.1">
    <property type="nucleotide sequence ID" value="NZ_ML660070.1"/>
</dbReference>
<evidence type="ECO:0000256" key="9">
    <source>
        <dbReference type="ARBA" id="ARBA00022840"/>
    </source>
</evidence>
<dbReference type="SUPFAM" id="SSF55781">
    <property type="entry name" value="GAF domain-like"/>
    <property type="match status" value="2"/>
</dbReference>
<dbReference type="InterPro" id="IPR001294">
    <property type="entry name" value="Phytochrome"/>
</dbReference>
<keyword evidence="11" id="KW-0675">Receptor</keyword>
<dbReference type="PANTHER" id="PTHR41523">
    <property type="entry name" value="TWO-COMPONENT SYSTEM SENSOR PROTEIN"/>
    <property type="match status" value="1"/>
</dbReference>